<dbReference type="RefSeq" id="WP_003501239.1">
    <property type="nucleotide sequence ID" value="NZ_JADNHH010000007.1"/>
</dbReference>
<comment type="caution">
    <text evidence="1">The sequence shown here is derived from an EMBL/GenBank/DDBJ whole genome shotgun (WGS) entry which is preliminary data.</text>
</comment>
<sequence>MNEFTEKHHAWLAGRFYQELTKNHPDKAEAVFVMCTQRYAEQRGSRMALRALRDGRRLDFTTYREYGEWVNTETSRQEGCANSGETRAWSPDHVEKVYMCPWAAQFKEMGLEKCGTLYCRHIDKSIVRGFNPELVFEVPQSMHESGYCLQISRNAGFREGQSFTKHTEYLKGFDYHCAHCYKTFREIVTAVLGTAGEKTALDILEEFSETYGREMGEIILSLQHEDFNLI</sequence>
<dbReference type="EMBL" id="JAQLGM010000002">
    <property type="protein sequence ID" value="MDB1998825.1"/>
    <property type="molecule type" value="Genomic_DNA"/>
</dbReference>
<evidence type="ECO:0000313" key="2">
    <source>
        <dbReference type="Proteomes" id="UP001300871"/>
    </source>
</evidence>
<dbReference type="Pfam" id="PF14196">
    <property type="entry name" value="ATC_hydrolase"/>
    <property type="match status" value="1"/>
</dbReference>
<dbReference type="Proteomes" id="UP001300871">
    <property type="component" value="Unassembled WGS sequence"/>
</dbReference>
<keyword evidence="1" id="KW-0378">Hydrolase</keyword>
<gene>
    <name evidence="1" type="ORF">PM006_01210</name>
</gene>
<organism evidence="1 2">
    <name type="scientific">Clostridium symbiosum</name>
    <name type="common">Bacteroides symbiosus</name>
    <dbReference type="NCBI Taxonomy" id="1512"/>
    <lineage>
        <taxon>Bacteria</taxon>
        <taxon>Bacillati</taxon>
        <taxon>Bacillota</taxon>
        <taxon>Clostridia</taxon>
        <taxon>Lachnospirales</taxon>
        <taxon>Lachnospiraceae</taxon>
        <taxon>Otoolea</taxon>
    </lineage>
</organism>
<proteinExistence type="predicted"/>
<dbReference type="InterPro" id="IPR026002">
    <property type="entry name" value="ATC_hydrolase-like"/>
</dbReference>
<accession>A0AAW6ANL0</accession>
<name>A0AAW6ANL0_CLOSY</name>
<dbReference type="AlphaFoldDB" id="A0AAW6ANL0"/>
<evidence type="ECO:0000313" key="1">
    <source>
        <dbReference type="EMBL" id="MDB1998825.1"/>
    </source>
</evidence>
<protein>
    <submittedName>
        <fullName evidence="1">L-2-amino-thiazoline-4-carboxylic acid hydrolase</fullName>
    </submittedName>
</protein>
<reference evidence="1" key="1">
    <citation type="submission" date="2023-01" db="EMBL/GenBank/DDBJ databases">
        <title>Human gut microbiome strain richness.</title>
        <authorList>
            <person name="Chen-Liaw A."/>
        </authorList>
    </citation>
    <scope>NUCLEOTIDE SEQUENCE</scope>
    <source>
        <strain evidence="1">B1_m1001713B170214d0_201011</strain>
    </source>
</reference>
<dbReference type="GO" id="GO:0016787">
    <property type="term" value="F:hydrolase activity"/>
    <property type="evidence" value="ECO:0007669"/>
    <property type="project" value="UniProtKB-KW"/>
</dbReference>